<sequence>MAKIDEKGIIEFNLEDFDAAWNNAPKLDNKPENEYRLCFICKFHMLKDNLMKGDLPWNIEIIDLKNFSLDKNNFVAIHNNCKEIRPKQNCSKLLLKIKSLRWMYDESFYNK</sequence>
<gene>
    <name evidence="1" type="ORF">SCORR_v1c08400</name>
</gene>
<dbReference type="Proteomes" id="UP000203229">
    <property type="component" value="Chromosome"/>
</dbReference>
<organism evidence="1 2">
    <name type="scientific">Spiroplasma corruscae</name>
    <dbReference type="NCBI Taxonomy" id="216934"/>
    <lineage>
        <taxon>Bacteria</taxon>
        <taxon>Bacillati</taxon>
        <taxon>Mycoplasmatota</taxon>
        <taxon>Mollicutes</taxon>
        <taxon>Entomoplasmatales</taxon>
        <taxon>Spiroplasmataceae</taxon>
        <taxon>Spiroplasma</taxon>
    </lineage>
</organism>
<dbReference type="OrthoDB" id="391956at2"/>
<proteinExistence type="predicted"/>
<accession>A0A222EQ79</accession>
<evidence type="ECO:0000313" key="1">
    <source>
        <dbReference type="EMBL" id="ASP28612.1"/>
    </source>
</evidence>
<dbReference type="EMBL" id="CP022535">
    <property type="protein sequence ID" value="ASP28612.1"/>
    <property type="molecule type" value="Genomic_DNA"/>
</dbReference>
<dbReference type="KEGG" id="scou:SCORR_v1c08400"/>
<protein>
    <submittedName>
        <fullName evidence="1">Uncharacterized protein</fullName>
    </submittedName>
</protein>
<reference evidence="1 2" key="1">
    <citation type="submission" date="2017-07" db="EMBL/GenBank/DDBJ databases">
        <title>Complete genome sequence of Spiroplasma corruscae EC-1 (DSM 19793).</title>
        <authorList>
            <person name="Tsai Y.-M."/>
            <person name="Lo W.-S."/>
            <person name="Kuo C.-H."/>
        </authorList>
    </citation>
    <scope>NUCLEOTIDE SEQUENCE [LARGE SCALE GENOMIC DNA]</scope>
    <source>
        <strain evidence="1 2">EC-1</strain>
    </source>
</reference>
<keyword evidence="2" id="KW-1185">Reference proteome</keyword>
<dbReference type="AlphaFoldDB" id="A0A222EQ79"/>
<name>A0A222EQ79_9MOLU</name>
<dbReference type="RefSeq" id="WP_094049513.1">
    <property type="nucleotide sequence ID" value="NZ_CP022535.1"/>
</dbReference>
<evidence type="ECO:0000313" key="2">
    <source>
        <dbReference type="Proteomes" id="UP000203229"/>
    </source>
</evidence>